<evidence type="ECO:0000256" key="3">
    <source>
        <dbReference type="ARBA" id="ARBA00022475"/>
    </source>
</evidence>
<dbReference type="GO" id="GO:0016020">
    <property type="term" value="C:membrane"/>
    <property type="evidence" value="ECO:0007669"/>
    <property type="project" value="UniProtKB-SubCell"/>
</dbReference>
<keyword evidence="6 7" id="KW-0472">Membrane</keyword>
<feature type="transmembrane region" description="Helical" evidence="7">
    <location>
        <begin position="12"/>
        <end position="38"/>
    </location>
</feature>
<keyword evidence="2" id="KW-0813">Transport</keyword>
<keyword evidence="5 7" id="KW-1133">Transmembrane helix</keyword>
<evidence type="ECO:0000256" key="7">
    <source>
        <dbReference type="SAM" id="Phobius"/>
    </source>
</evidence>
<name>A0A158FKD1_CABSO</name>
<dbReference type="PANTHER" id="PTHR36838:SF3">
    <property type="entry name" value="TRANSPORTER AUXIN EFFLUX CARRIER EC FAMILY"/>
    <property type="match status" value="1"/>
</dbReference>
<evidence type="ECO:0000256" key="5">
    <source>
        <dbReference type="ARBA" id="ARBA00022989"/>
    </source>
</evidence>
<proteinExistence type="predicted"/>
<comment type="subcellular location">
    <subcellularLocation>
        <location evidence="1">Membrane</location>
        <topology evidence="1">Multi-pass membrane protein</topology>
    </subcellularLocation>
</comment>
<organism evidence="8 9">
    <name type="scientific">Caballeronia sordidicola</name>
    <name type="common">Burkholderia sordidicola</name>
    <dbReference type="NCBI Taxonomy" id="196367"/>
    <lineage>
        <taxon>Bacteria</taxon>
        <taxon>Pseudomonadati</taxon>
        <taxon>Pseudomonadota</taxon>
        <taxon>Betaproteobacteria</taxon>
        <taxon>Burkholderiales</taxon>
        <taxon>Burkholderiaceae</taxon>
        <taxon>Caballeronia</taxon>
    </lineage>
</organism>
<dbReference type="PANTHER" id="PTHR36838">
    <property type="entry name" value="AUXIN EFFLUX CARRIER FAMILY PROTEIN"/>
    <property type="match status" value="1"/>
</dbReference>
<feature type="transmembrane region" description="Helical" evidence="7">
    <location>
        <begin position="118"/>
        <end position="139"/>
    </location>
</feature>
<dbReference type="GO" id="GO:0055085">
    <property type="term" value="P:transmembrane transport"/>
    <property type="evidence" value="ECO:0007669"/>
    <property type="project" value="InterPro"/>
</dbReference>
<evidence type="ECO:0000256" key="6">
    <source>
        <dbReference type="ARBA" id="ARBA00023136"/>
    </source>
</evidence>
<dbReference type="EMBL" id="FCOC02000003">
    <property type="protein sequence ID" value="SAL20071.1"/>
    <property type="molecule type" value="Genomic_DNA"/>
</dbReference>
<dbReference type="InterPro" id="IPR004776">
    <property type="entry name" value="Mem_transp_PIN-like"/>
</dbReference>
<reference evidence="8 9" key="1">
    <citation type="submission" date="2016-01" db="EMBL/GenBank/DDBJ databases">
        <authorList>
            <person name="Oliw E.H."/>
        </authorList>
    </citation>
    <scope>NUCLEOTIDE SEQUENCE [LARGE SCALE GENOMIC DNA]</scope>
    <source>
        <strain evidence="8">LMG 22029</strain>
    </source>
</reference>
<feature type="transmembrane region" description="Helical" evidence="7">
    <location>
        <begin position="59"/>
        <end position="78"/>
    </location>
</feature>
<feature type="transmembrane region" description="Helical" evidence="7">
    <location>
        <begin position="249"/>
        <end position="271"/>
    </location>
</feature>
<feature type="transmembrane region" description="Helical" evidence="7">
    <location>
        <begin position="215"/>
        <end position="237"/>
    </location>
</feature>
<dbReference type="AlphaFoldDB" id="A0A158FKD1"/>
<accession>A0A158FKD1</accession>
<gene>
    <name evidence="8" type="ORF">AWB64_01399</name>
</gene>
<feature type="transmembrane region" description="Helical" evidence="7">
    <location>
        <begin position="84"/>
        <end position="106"/>
    </location>
</feature>
<dbReference type="Proteomes" id="UP000054893">
    <property type="component" value="Unassembled WGS sequence"/>
</dbReference>
<evidence type="ECO:0000313" key="8">
    <source>
        <dbReference type="EMBL" id="SAL20071.1"/>
    </source>
</evidence>
<keyword evidence="3" id="KW-1003">Cell membrane</keyword>
<feature type="transmembrane region" description="Helical" evidence="7">
    <location>
        <begin position="187"/>
        <end position="209"/>
    </location>
</feature>
<evidence type="ECO:0000313" key="9">
    <source>
        <dbReference type="Proteomes" id="UP000054893"/>
    </source>
</evidence>
<evidence type="ECO:0000256" key="2">
    <source>
        <dbReference type="ARBA" id="ARBA00022448"/>
    </source>
</evidence>
<keyword evidence="4 7" id="KW-0812">Transmembrane</keyword>
<evidence type="ECO:0000256" key="1">
    <source>
        <dbReference type="ARBA" id="ARBA00004141"/>
    </source>
</evidence>
<feature type="transmembrane region" description="Helical" evidence="7">
    <location>
        <begin position="309"/>
        <end position="329"/>
    </location>
</feature>
<evidence type="ECO:0000256" key="4">
    <source>
        <dbReference type="ARBA" id="ARBA00022692"/>
    </source>
</evidence>
<sequence length="331" mass="34642">MLCALPNQVALLLMPLLVSSLFKPLLTIILPVFALIFAGYACRKTNRLGPNASSELNRFVVYLALPALLFDIMATTPWRSLDQPAFIAAFGIAAAAIFLLTLLASLKRSSHLADASLDALNAAYPNAGFIGLPLCALAFGHASLAPAVIALILTVCVLFAVAIVLIELGLQTEKHFAATLGKVVRSLVTNPLLFAPFAGWLCSGAGLAIPGGADTFLKLLGAAASPCALVALGLFLGEKSKGGAAGKTSMLVIAKLIAQPLLTWWLAFHVFALPLLWAKTAVMLSALPTGTGPFMLAEFYRREAGVTSSTILFSTLISLVTVTLCLAAITH</sequence>
<protein>
    <submittedName>
        <fullName evidence="8">Auxin efflux carrier</fullName>
    </submittedName>
</protein>
<dbReference type="Pfam" id="PF03547">
    <property type="entry name" value="Mem_trans"/>
    <property type="match status" value="1"/>
</dbReference>
<feature type="transmembrane region" description="Helical" evidence="7">
    <location>
        <begin position="145"/>
        <end position="166"/>
    </location>
</feature>